<comment type="caution">
    <text evidence="2">The sequence shown here is derived from an EMBL/GenBank/DDBJ whole genome shotgun (WGS) entry which is preliminary data.</text>
</comment>
<feature type="region of interest" description="Disordered" evidence="1">
    <location>
        <begin position="204"/>
        <end position="233"/>
    </location>
</feature>
<organism evidence="2 3">
    <name type="scientific">Candidatus Neomicrothrix parvicella RN1</name>
    <dbReference type="NCBI Taxonomy" id="1229780"/>
    <lineage>
        <taxon>Bacteria</taxon>
        <taxon>Bacillati</taxon>
        <taxon>Actinomycetota</taxon>
        <taxon>Acidimicrobiia</taxon>
        <taxon>Acidimicrobiales</taxon>
        <taxon>Microthrixaceae</taxon>
        <taxon>Candidatus Neomicrothrix</taxon>
    </lineage>
</organism>
<gene>
    <name evidence="2" type="ORF">BN381_400009</name>
</gene>
<name>R4Z599_9ACTN</name>
<reference evidence="2 3" key="1">
    <citation type="journal article" date="2013" name="ISME J.">
        <title>Metabolic model for the filamentous 'Candidatus Microthrix parvicella' based on genomic and metagenomic analyses.</title>
        <authorList>
            <person name="Jon McIlroy S."/>
            <person name="Kristiansen R."/>
            <person name="Albertsen M."/>
            <person name="Michael Karst S."/>
            <person name="Rossetti S."/>
            <person name="Lund Nielsen J."/>
            <person name="Tandoi V."/>
            <person name="James Seviour R."/>
            <person name="Nielsen P.H."/>
        </authorList>
    </citation>
    <scope>NUCLEOTIDE SEQUENCE [LARGE SCALE GENOMIC DNA]</scope>
    <source>
        <strain evidence="2 3">RN1</strain>
    </source>
</reference>
<dbReference type="HOGENOM" id="CLU_1188206_0_0_11"/>
<keyword evidence="3" id="KW-1185">Reference proteome</keyword>
<sequence length="233" mass="24576">MAPERLADLEGVVELSAACCELQPGGGVLLLLPTDSHPQIEPPAGQHVERRCGLGKHHWPSQCCEQDAGAQTHPGGLSGQERQGRQRLQPVPVGSSRLASTLGTPTRGVCIGLGVLPKHHMVRKDDPVNACGVGGDGRVDQPIPPAGVIRRKVSGLNCQLWSRGEGLPAEERRHLVDPIDPGAARCRGDAMAPLPSRILAWQPNPGVANGRSHRQDLSSRHRAGGAHALPGCP</sequence>
<evidence type="ECO:0000256" key="1">
    <source>
        <dbReference type="SAM" id="MobiDB-lite"/>
    </source>
</evidence>
<proteinExistence type="predicted"/>
<evidence type="ECO:0000313" key="2">
    <source>
        <dbReference type="EMBL" id="CCM64491.1"/>
    </source>
</evidence>
<protein>
    <submittedName>
        <fullName evidence="2">Uncharacterized protein</fullName>
    </submittedName>
</protein>
<dbReference type="STRING" id="1229780.BN381_400009"/>
<dbReference type="AlphaFoldDB" id="R4Z599"/>
<accession>R4Z599</accession>
<dbReference type="EMBL" id="CANL01000035">
    <property type="protein sequence ID" value="CCM64491.1"/>
    <property type="molecule type" value="Genomic_DNA"/>
</dbReference>
<feature type="region of interest" description="Disordered" evidence="1">
    <location>
        <begin position="65"/>
        <end position="100"/>
    </location>
</feature>
<evidence type="ECO:0000313" key="3">
    <source>
        <dbReference type="Proteomes" id="UP000018291"/>
    </source>
</evidence>
<dbReference type="Proteomes" id="UP000018291">
    <property type="component" value="Unassembled WGS sequence"/>
</dbReference>